<dbReference type="Proteomes" id="UP000240357">
    <property type="component" value="Unassembled WGS sequence"/>
</dbReference>
<evidence type="ECO:0000256" key="1">
    <source>
        <dbReference type="SAM" id="Coils"/>
    </source>
</evidence>
<gene>
    <name evidence="2" type="ORF">AHMF7605_18730</name>
</gene>
<dbReference type="RefSeq" id="WP_106931572.1">
    <property type="nucleotide sequence ID" value="NZ_PYFT01000001.1"/>
</dbReference>
<accession>A0A2T2YIQ5</accession>
<keyword evidence="3" id="KW-1185">Reference proteome</keyword>
<comment type="caution">
    <text evidence="2">The sequence shown here is derived from an EMBL/GenBank/DDBJ whole genome shotgun (WGS) entry which is preliminary data.</text>
</comment>
<proteinExistence type="predicted"/>
<dbReference type="AlphaFoldDB" id="A0A2T2YIQ5"/>
<evidence type="ECO:0000313" key="3">
    <source>
        <dbReference type="Proteomes" id="UP000240357"/>
    </source>
</evidence>
<organism evidence="2 3">
    <name type="scientific">Adhaeribacter arboris</name>
    <dbReference type="NCBI Taxonomy" id="2072846"/>
    <lineage>
        <taxon>Bacteria</taxon>
        <taxon>Pseudomonadati</taxon>
        <taxon>Bacteroidota</taxon>
        <taxon>Cytophagia</taxon>
        <taxon>Cytophagales</taxon>
        <taxon>Hymenobacteraceae</taxon>
        <taxon>Adhaeribacter</taxon>
    </lineage>
</organism>
<reference evidence="2 3" key="1">
    <citation type="submission" date="2018-03" db="EMBL/GenBank/DDBJ databases">
        <title>Adhaeribacter sp. HMF7605 Genome sequencing and assembly.</title>
        <authorList>
            <person name="Kang H."/>
            <person name="Kang J."/>
            <person name="Cha I."/>
            <person name="Kim H."/>
            <person name="Joh K."/>
        </authorList>
    </citation>
    <scope>NUCLEOTIDE SEQUENCE [LARGE SCALE GENOMIC DNA]</scope>
    <source>
        <strain evidence="2 3">HMF7605</strain>
    </source>
</reference>
<feature type="coiled-coil region" evidence="1">
    <location>
        <begin position="39"/>
        <end position="73"/>
    </location>
</feature>
<protein>
    <submittedName>
        <fullName evidence="2">Uncharacterized protein</fullName>
    </submittedName>
</protein>
<dbReference type="OrthoDB" id="9852178at2"/>
<sequence>MQYLFKLILLTSFILSFNSCNKVSPSRKKLTKLNPVEQLDSLRLTLNNLLKTNDSLKTELQRWKREFNSLIEASSGEFTDTEAKDDNEAYGFTYRIEIYLSEIYKSLYLTKVESYGEGSQRIGSTFKINLEKELNISPEETNDLKFIKWNSPAEFKISVNKKTSIIQIINPQKVEIIDKN</sequence>
<name>A0A2T2YIQ5_9BACT</name>
<keyword evidence="1" id="KW-0175">Coiled coil</keyword>
<evidence type="ECO:0000313" key="2">
    <source>
        <dbReference type="EMBL" id="PSR55394.1"/>
    </source>
</evidence>
<dbReference type="EMBL" id="PYFT01000001">
    <property type="protein sequence ID" value="PSR55394.1"/>
    <property type="molecule type" value="Genomic_DNA"/>
</dbReference>